<dbReference type="InterPro" id="IPR004038">
    <property type="entry name" value="Ribosomal_eL8/eL30/eS12/Gad45"/>
</dbReference>
<dbReference type="InterPro" id="IPR029064">
    <property type="entry name" value="Ribosomal_eL30-like_sf"/>
</dbReference>
<evidence type="ECO:0000313" key="3">
    <source>
        <dbReference type="Proteomes" id="UP000294743"/>
    </source>
</evidence>
<dbReference type="SUPFAM" id="SSF55315">
    <property type="entry name" value="L30e-like"/>
    <property type="match status" value="1"/>
</dbReference>
<organism evidence="2 3">
    <name type="scientific">Breznakia blatticola</name>
    <dbReference type="NCBI Taxonomy" id="1754012"/>
    <lineage>
        <taxon>Bacteria</taxon>
        <taxon>Bacillati</taxon>
        <taxon>Bacillota</taxon>
        <taxon>Erysipelotrichia</taxon>
        <taxon>Erysipelotrichales</taxon>
        <taxon>Erysipelotrichaceae</taxon>
        <taxon>Breznakia</taxon>
    </lineage>
</organism>
<dbReference type="Pfam" id="PF01248">
    <property type="entry name" value="Ribosomal_L7Ae"/>
    <property type="match status" value="1"/>
</dbReference>
<keyword evidence="2" id="KW-0689">Ribosomal protein</keyword>
<evidence type="ECO:0000259" key="1">
    <source>
        <dbReference type="Pfam" id="PF01248"/>
    </source>
</evidence>
<reference evidence="2 3" key="1">
    <citation type="submission" date="2019-03" db="EMBL/GenBank/DDBJ databases">
        <title>Genomic Encyclopedia of Type Strains, Phase IV (KMG-IV): sequencing the most valuable type-strain genomes for metagenomic binning, comparative biology and taxonomic classification.</title>
        <authorList>
            <person name="Goeker M."/>
        </authorList>
    </citation>
    <scope>NUCLEOTIDE SEQUENCE [LARGE SCALE GENOMIC DNA]</scope>
    <source>
        <strain evidence="2 3">DSM 28867</strain>
    </source>
</reference>
<feature type="domain" description="Ribosomal protein eL8/eL30/eS12/Gadd45" evidence="1">
    <location>
        <begin position="3"/>
        <end position="90"/>
    </location>
</feature>
<proteinExistence type="predicted"/>
<dbReference type="AlphaFoldDB" id="A0A4R8A6R7"/>
<accession>A0A4R8A6R7</accession>
<dbReference type="EMBL" id="SODD01000001">
    <property type="protein sequence ID" value="TDW26356.1"/>
    <property type="molecule type" value="Genomic_DNA"/>
</dbReference>
<dbReference type="Gene3D" id="3.30.1330.30">
    <property type="match status" value="1"/>
</dbReference>
<comment type="caution">
    <text evidence="2">The sequence shown here is derived from an EMBL/GenBank/DDBJ whole genome shotgun (WGS) entry which is preliminary data.</text>
</comment>
<keyword evidence="3" id="KW-1185">Reference proteome</keyword>
<dbReference type="GO" id="GO:0005840">
    <property type="term" value="C:ribosome"/>
    <property type="evidence" value="ECO:0007669"/>
    <property type="project" value="UniProtKB-KW"/>
</dbReference>
<dbReference type="Proteomes" id="UP000294743">
    <property type="component" value="Unassembled WGS sequence"/>
</dbReference>
<sequence length="97" mass="10631">MSNIYGTLGIANAARKLAYGETLIEKIRAKKCYLVLIAEDASDNTKKKIMDKCSFYNVKYDFVDSSALLSNAIGRANVKAVGVLDRGFANSMMKKKG</sequence>
<protein>
    <submittedName>
        <fullName evidence="2">Ribosomal protein L7Ae-like RNA K-turn-binding protein</fullName>
    </submittedName>
</protein>
<dbReference type="RefSeq" id="WP_134167313.1">
    <property type="nucleotide sequence ID" value="NZ_SODD01000001.1"/>
</dbReference>
<dbReference type="OrthoDB" id="9794863at2"/>
<gene>
    <name evidence="2" type="ORF">EDD63_10171</name>
</gene>
<keyword evidence="2" id="KW-0687">Ribonucleoprotein</keyword>
<evidence type="ECO:0000313" key="2">
    <source>
        <dbReference type="EMBL" id="TDW26356.1"/>
    </source>
</evidence>
<name>A0A4R8A6R7_9FIRM</name>